<dbReference type="Proteomes" id="UP000700596">
    <property type="component" value="Unassembled WGS sequence"/>
</dbReference>
<accession>A0A9P9DGB1</accession>
<dbReference type="PANTHER" id="PTHR34861">
    <property type="match status" value="1"/>
</dbReference>
<proteinExistence type="inferred from homology"/>
<protein>
    <recommendedName>
        <fullName evidence="4">Cyclase</fullName>
    </recommendedName>
</protein>
<dbReference type="Pfam" id="PF04199">
    <property type="entry name" value="Cyclase"/>
    <property type="match status" value="1"/>
</dbReference>
<dbReference type="GO" id="GO:0019441">
    <property type="term" value="P:L-tryptophan catabolic process to kynurenine"/>
    <property type="evidence" value="ECO:0007669"/>
    <property type="project" value="InterPro"/>
</dbReference>
<dbReference type="PANTHER" id="PTHR34861:SF11">
    <property type="entry name" value="CYCLASE"/>
    <property type="match status" value="1"/>
</dbReference>
<evidence type="ECO:0000256" key="1">
    <source>
        <dbReference type="ARBA" id="ARBA00007865"/>
    </source>
</evidence>
<dbReference type="Gene3D" id="3.50.30.50">
    <property type="entry name" value="Putative cyclase"/>
    <property type="match status" value="1"/>
</dbReference>
<organism evidence="2 3">
    <name type="scientific">Dendryphion nanum</name>
    <dbReference type="NCBI Taxonomy" id="256645"/>
    <lineage>
        <taxon>Eukaryota</taxon>
        <taxon>Fungi</taxon>
        <taxon>Dikarya</taxon>
        <taxon>Ascomycota</taxon>
        <taxon>Pezizomycotina</taxon>
        <taxon>Dothideomycetes</taxon>
        <taxon>Pleosporomycetidae</taxon>
        <taxon>Pleosporales</taxon>
        <taxon>Torulaceae</taxon>
        <taxon>Dendryphion</taxon>
    </lineage>
</organism>
<dbReference type="SUPFAM" id="SSF102198">
    <property type="entry name" value="Putative cyclase"/>
    <property type="match status" value="1"/>
</dbReference>
<name>A0A9P9DGB1_9PLEO</name>
<dbReference type="InterPro" id="IPR007325">
    <property type="entry name" value="KFase/CYL"/>
</dbReference>
<gene>
    <name evidence="2" type="ORF">B0J11DRAFT_74215</name>
</gene>
<dbReference type="EMBL" id="JAGMWT010000012">
    <property type="protein sequence ID" value="KAH7118738.1"/>
    <property type="molecule type" value="Genomic_DNA"/>
</dbReference>
<comment type="caution">
    <text evidence="2">The sequence shown here is derived from an EMBL/GenBank/DDBJ whole genome shotgun (WGS) entry which is preliminary data.</text>
</comment>
<keyword evidence="3" id="KW-1185">Reference proteome</keyword>
<reference evidence="2" key="1">
    <citation type="journal article" date="2021" name="Nat. Commun.">
        <title>Genetic determinants of endophytism in the Arabidopsis root mycobiome.</title>
        <authorList>
            <person name="Mesny F."/>
            <person name="Miyauchi S."/>
            <person name="Thiergart T."/>
            <person name="Pickel B."/>
            <person name="Atanasova L."/>
            <person name="Karlsson M."/>
            <person name="Huettel B."/>
            <person name="Barry K.W."/>
            <person name="Haridas S."/>
            <person name="Chen C."/>
            <person name="Bauer D."/>
            <person name="Andreopoulos W."/>
            <person name="Pangilinan J."/>
            <person name="LaButti K."/>
            <person name="Riley R."/>
            <person name="Lipzen A."/>
            <person name="Clum A."/>
            <person name="Drula E."/>
            <person name="Henrissat B."/>
            <person name="Kohler A."/>
            <person name="Grigoriev I.V."/>
            <person name="Martin F.M."/>
            <person name="Hacquard S."/>
        </authorList>
    </citation>
    <scope>NUCLEOTIDE SEQUENCE</scope>
    <source>
        <strain evidence="2">MPI-CAGE-CH-0243</strain>
    </source>
</reference>
<dbReference type="AlphaFoldDB" id="A0A9P9DGB1"/>
<evidence type="ECO:0000313" key="3">
    <source>
        <dbReference type="Proteomes" id="UP000700596"/>
    </source>
</evidence>
<evidence type="ECO:0008006" key="4">
    <source>
        <dbReference type="Google" id="ProtNLM"/>
    </source>
</evidence>
<sequence>MASLPPRPPFSTLPLDKSGPAGNAWGLYGPNDELGALNMLTPPVIASAAREILTGERVSLDWYLNLPTFPSFNRPPFNWRLENRRHPDGSKRTVNDDFLDINTQSSSQWDGFRHYGYQQRKLFYGGRKQEELEQSEVIGIDRIAHSGGIQTRAIILDYPRYLRLQSKPAVNALSASSIKAYELKEMIKLANVTPRAGDMLLLRTGFTAAYEALDEEARVAMPNKAPEFLGVESSREVLEWIWESGFVAVAGDAPSFEMSPLVGGHNAKGGIWKGESWEDEMQGGGLVHQWCLAGWGVMIGEMWDLERLVQTCEKLNRWTCFVSSVPLKVPGGVASPPNAVAIF</sequence>
<evidence type="ECO:0000313" key="2">
    <source>
        <dbReference type="EMBL" id="KAH7118738.1"/>
    </source>
</evidence>
<dbReference type="InterPro" id="IPR037175">
    <property type="entry name" value="KFase_sf"/>
</dbReference>
<comment type="similarity">
    <text evidence="1">Belongs to the Cyclase 1 superfamily.</text>
</comment>
<dbReference type="OrthoDB" id="5396at2759"/>
<dbReference type="GO" id="GO:0004061">
    <property type="term" value="F:arylformamidase activity"/>
    <property type="evidence" value="ECO:0007669"/>
    <property type="project" value="InterPro"/>
</dbReference>